<organism evidence="1 2">
    <name type="scientific">Burkholderia thailandensis</name>
    <dbReference type="NCBI Taxonomy" id="57975"/>
    <lineage>
        <taxon>Bacteria</taxon>
        <taxon>Pseudomonadati</taxon>
        <taxon>Pseudomonadota</taxon>
        <taxon>Betaproteobacteria</taxon>
        <taxon>Burkholderiales</taxon>
        <taxon>Burkholderiaceae</taxon>
        <taxon>Burkholderia</taxon>
        <taxon>pseudomallei group</taxon>
    </lineage>
</organism>
<evidence type="ECO:0000313" key="1">
    <source>
        <dbReference type="EMBL" id="MDW9252360.1"/>
    </source>
</evidence>
<reference evidence="1" key="1">
    <citation type="submission" date="2018-08" db="EMBL/GenBank/DDBJ databases">
        <title>Identification of Burkholderia cepacia strains that express a Burkholderia pseudomallei-like capsular polysaccharide.</title>
        <authorList>
            <person name="Burtnick M.N."/>
            <person name="Vongsouvath M."/>
            <person name="Newton P."/>
            <person name="Wuthiekanun V."/>
            <person name="Limmathurotsakul D."/>
            <person name="Brett P.J."/>
            <person name="Chantratita N."/>
            <person name="Dance D.A."/>
        </authorList>
    </citation>
    <scope>NUCLEOTIDE SEQUENCE</scope>
    <source>
        <strain evidence="1">SBXCC001</strain>
    </source>
</reference>
<name>A0AAW9CNX9_BURTH</name>
<dbReference type="AlphaFoldDB" id="A0AAW9CNX9"/>
<dbReference type="Pfam" id="PF05488">
    <property type="entry name" value="PAAR_motif"/>
    <property type="match status" value="1"/>
</dbReference>
<dbReference type="EMBL" id="QXCT01000001">
    <property type="protein sequence ID" value="MDW9252360.1"/>
    <property type="molecule type" value="Genomic_DNA"/>
</dbReference>
<protein>
    <submittedName>
        <fullName evidence="1">PAAR motif family protein</fullName>
    </submittedName>
</protein>
<sequence length="91" mass="9704">MFAGFRNQKPRLFATLGSTTERGGQVTTATSGSSLWGRDVACVGDVVTYPDGRKSMIVDGAYFTPMSRTKPIALVGSRLSNGDRIVEAAVF</sequence>
<dbReference type="KEGG" id="btha:DR62_5752"/>
<evidence type="ECO:0000313" key="2">
    <source>
        <dbReference type="Proteomes" id="UP001272137"/>
    </source>
</evidence>
<dbReference type="Proteomes" id="UP001272137">
    <property type="component" value="Unassembled WGS sequence"/>
</dbReference>
<accession>A0AAW9CNX9</accession>
<proteinExistence type="predicted"/>
<comment type="caution">
    <text evidence="1">The sequence shown here is derived from an EMBL/GenBank/DDBJ whole genome shotgun (WGS) entry which is preliminary data.</text>
</comment>
<dbReference type="RefSeq" id="WP_009899533.1">
    <property type="nucleotide sequence ID" value="NZ_CP008915.2"/>
</dbReference>
<dbReference type="InterPro" id="IPR008727">
    <property type="entry name" value="PAAR_motif"/>
</dbReference>
<gene>
    <name evidence="1" type="ORF">C7S16_6768</name>
</gene>